<reference evidence="4" key="1">
    <citation type="submission" date="2023-07" db="EMBL/GenBank/DDBJ databases">
        <title>Bifidobacterium aquikefiriaerophilum sp. nov. and Bifidobacterium eccum sp. nov., isolated from water kefir.</title>
        <authorList>
            <person name="Breselge S."/>
            <person name="Bellassi P."/>
            <person name="Barcenilla C."/>
            <person name="Alvarez-Ordonez A."/>
            <person name="Morelli L."/>
            <person name="Cotter P.D."/>
        </authorList>
    </citation>
    <scope>NUCLEOTIDE SEQUENCE</scope>
    <source>
        <strain evidence="4">WK012_4_13</strain>
        <strain evidence="3">WK013_4_14</strain>
        <strain evidence="2">WK048_4_13</strain>
    </source>
</reference>
<dbReference type="RefSeq" id="WP_369341218.1">
    <property type="nucleotide sequence ID" value="NZ_CP129675.1"/>
</dbReference>
<gene>
    <name evidence="4" type="ORF">QN062_07560</name>
    <name evidence="3" type="ORF">QN216_01755</name>
    <name evidence="2" type="ORF">QN217_08700</name>
</gene>
<accession>A0AB39UM59</accession>
<proteinExistence type="predicted"/>
<feature type="compositionally biased region" description="Low complexity" evidence="1">
    <location>
        <begin position="89"/>
        <end position="98"/>
    </location>
</feature>
<feature type="region of interest" description="Disordered" evidence="1">
    <location>
        <begin position="54"/>
        <end position="110"/>
    </location>
</feature>
<evidence type="ECO:0008006" key="5">
    <source>
        <dbReference type="Google" id="ProtNLM"/>
    </source>
</evidence>
<name>A0AB39UM59_9BIFI</name>
<feature type="compositionally biased region" description="Basic and acidic residues" evidence="1">
    <location>
        <begin position="69"/>
        <end position="79"/>
    </location>
</feature>
<dbReference type="EMBL" id="CP129675">
    <property type="protein sequence ID" value="XDS46199.1"/>
    <property type="molecule type" value="Genomic_DNA"/>
</dbReference>
<dbReference type="AlphaFoldDB" id="A0AB39UM59"/>
<dbReference type="KEGG" id="bfk:QN062_07560"/>
<sequence>MATQDLGDGLRKVLLAGVGALASGIEKGQAIVDDLARKGEITVEQGKQLNTELKRTFKENTGSDARSAAADRVDAKNEADSAPFETADNDSASDSAADSDGDLGNGVNAL</sequence>
<evidence type="ECO:0000313" key="4">
    <source>
        <dbReference type="EMBL" id="XDS50245.1"/>
    </source>
</evidence>
<dbReference type="EMBL" id="CP129683">
    <property type="protein sequence ID" value="XDS50245.1"/>
    <property type="molecule type" value="Genomic_DNA"/>
</dbReference>
<evidence type="ECO:0000313" key="2">
    <source>
        <dbReference type="EMBL" id="XDS46199.1"/>
    </source>
</evidence>
<organism evidence="4">
    <name type="scientific">Bifidobacterium fermentum</name>
    <dbReference type="NCBI Taxonomy" id="3059035"/>
    <lineage>
        <taxon>Bacteria</taxon>
        <taxon>Bacillati</taxon>
        <taxon>Actinomycetota</taxon>
        <taxon>Actinomycetes</taxon>
        <taxon>Bifidobacteriales</taxon>
        <taxon>Bifidobacteriaceae</taxon>
        <taxon>Bifidobacterium</taxon>
    </lineage>
</organism>
<evidence type="ECO:0000256" key="1">
    <source>
        <dbReference type="SAM" id="MobiDB-lite"/>
    </source>
</evidence>
<evidence type="ECO:0000313" key="3">
    <source>
        <dbReference type="EMBL" id="XDS49021.1"/>
    </source>
</evidence>
<dbReference type="EMBL" id="CP129682">
    <property type="protein sequence ID" value="XDS49021.1"/>
    <property type="molecule type" value="Genomic_DNA"/>
</dbReference>
<protein>
    <recommendedName>
        <fullName evidence="5">Cytosolic protein</fullName>
    </recommendedName>
</protein>